<dbReference type="InterPro" id="IPR000757">
    <property type="entry name" value="Beta-glucanase-like"/>
</dbReference>
<evidence type="ECO:0000256" key="4">
    <source>
        <dbReference type="SAM" id="SignalP"/>
    </source>
</evidence>
<dbReference type="InterPro" id="IPR036116">
    <property type="entry name" value="FN3_sf"/>
</dbReference>
<dbReference type="AlphaFoldDB" id="A0A6J4J0A5"/>
<dbReference type="InterPro" id="IPR013783">
    <property type="entry name" value="Ig-like_fold"/>
</dbReference>
<keyword evidence="3" id="KW-0119">Carbohydrate metabolism</keyword>
<name>A0A6J4J0A5_9MICC</name>
<feature type="chain" id="PRO_5026699693" evidence="4">
    <location>
        <begin position="28"/>
        <end position="467"/>
    </location>
</feature>
<dbReference type="InterPro" id="IPR050546">
    <property type="entry name" value="Glycosyl_Hydrlase_16"/>
</dbReference>
<dbReference type="SUPFAM" id="SSF49899">
    <property type="entry name" value="Concanavalin A-like lectins/glucanases"/>
    <property type="match status" value="1"/>
</dbReference>
<dbReference type="GO" id="GO:0000272">
    <property type="term" value="P:polysaccharide catabolic process"/>
    <property type="evidence" value="ECO:0007669"/>
    <property type="project" value="UniProtKB-KW"/>
</dbReference>
<gene>
    <name evidence="7" type="ORF">AVDCRST_MAG83-3200</name>
</gene>
<dbReference type="PANTHER" id="PTHR10963:SF55">
    <property type="entry name" value="GLYCOSIDE HYDROLASE FAMILY 16 PROTEIN"/>
    <property type="match status" value="1"/>
</dbReference>
<accession>A0A6J4J0A5</accession>
<feature type="signal peptide" evidence="4">
    <location>
        <begin position="1"/>
        <end position="27"/>
    </location>
</feature>
<keyword evidence="7" id="KW-0378">Hydrolase</keyword>
<evidence type="ECO:0000256" key="3">
    <source>
        <dbReference type="ARBA" id="ARBA00023326"/>
    </source>
</evidence>
<organism evidence="7">
    <name type="scientific">uncultured Arthrobacter sp</name>
    <dbReference type="NCBI Taxonomy" id="114050"/>
    <lineage>
        <taxon>Bacteria</taxon>
        <taxon>Bacillati</taxon>
        <taxon>Actinomycetota</taxon>
        <taxon>Actinomycetes</taxon>
        <taxon>Micrococcales</taxon>
        <taxon>Micrococcaceae</taxon>
        <taxon>Arthrobacter</taxon>
        <taxon>environmental samples</taxon>
    </lineage>
</organism>
<dbReference type="CDD" id="cd08023">
    <property type="entry name" value="GH16_laminarinase_like"/>
    <property type="match status" value="1"/>
</dbReference>
<evidence type="ECO:0000259" key="5">
    <source>
        <dbReference type="PROSITE" id="PS50853"/>
    </source>
</evidence>
<evidence type="ECO:0000256" key="2">
    <source>
        <dbReference type="ARBA" id="ARBA00023295"/>
    </source>
</evidence>
<keyword evidence="4" id="KW-0732">Signal</keyword>
<dbReference type="PROSITE" id="PS50853">
    <property type="entry name" value="FN3"/>
    <property type="match status" value="1"/>
</dbReference>
<sequence length="467" mass="50434">MKHPRESLIAMAAAALLLLVGLGPACAGSGPTNLRQDYAASSSTSIRAVWNPVPGYSGVYKHYLDGRFVVGASDPTTGETFSGLASGSVHTVQVSAVISGVEYKSAVVTMKATRTPPIAPAPPTNLRPVASGTTQTAIRVEWDAPAGYAGSYKHYVNGVHVAGQDDATKGETLTGLAPNTSYTIQVSATIGGIEKKSAVLTAKTNAVPPAPPAWKLYWADEFNGAAVDTTKWNVLDNSTYGDGNDELACLQNENVGVANGKLTITAQKLPAPVLCNSNDGRFPNGRLYTSGHLNTLGKFETTYGRFEMSAKLPVQQGTSKGLWPAFWMRPVDRGVGEIDIMEALGSSKAETHVRANEVHQTIHYDYGYTAPHGMQDHEYILPNGRTMADGFHQYAVEWEPGVIRWYVDGVKTYERNRTTTSWMDESFSRNFFLRLNMAVGGGWPGAPDADTQFPALMEVDYVRAYKR</sequence>
<dbReference type="PROSITE" id="PS51762">
    <property type="entry name" value="GH16_2"/>
    <property type="match status" value="1"/>
</dbReference>
<evidence type="ECO:0000259" key="6">
    <source>
        <dbReference type="PROSITE" id="PS51762"/>
    </source>
</evidence>
<dbReference type="Pfam" id="PF00722">
    <property type="entry name" value="Glyco_hydro_16"/>
    <property type="match status" value="1"/>
</dbReference>
<dbReference type="GO" id="GO:0042972">
    <property type="term" value="F:licheninase activity"/>
    <property type="evidence" value="ECO:0007669"/>
    <property type="project" value="UniProtKB-EC"/>
</dbReference>
<dbReference type="PANTHER" id="PTHR10963">
    <property type="entry name" value="GLYCOSYL HYDROLASE-RELATED"/>
    <property type="match status" value="1"/>
</dbReference>
<dbReference type="SMART" id="SM00060">
    <property type="entry name" value="FN3"/>
    <property type="match status" value="2"/>
</dbReference>
<feature type="domain" description="Fibronectin type-III" evidence="5">
    <location>
        <begin position="122"/>
        <end position="210"/>
    </location>
</feature>
<dbReference type="CDD" id="cd00063">
    <property type="entry name" value="FN3"/>
    <property type="match status" value="1"/>
</dbReference>
<comment type="similarity">
    <text evidence="1">Belongs to the glycosyl hydrolase 16 family.</text>
</comment>
<dbReference type="Pfam" id="PF00041">
    <property type="entry name" value="fn3"/>
    <property type="match status" value="1"/>
</dbReference>
<dbReference type="EMBL" id="CADCTE010000156">
    <property type="protein sequence ID" value="CAA9264820.1"/>
    <property type="molecule type" value="Genomic_DNA"/>
</dbReference>
<dbReference type="Gene3D" id="2.60.40.10">
    <property type="entry name" value="Immunoglobulins"/>
    <property type="match status" value="1"/>
</dbReference>
<dbReference type="InterPro" id="IPR003961">
    <property type="entry name" value="FN3_dom"/>
</dbReference>
<dbReference type="SUPFAM" id="SSF49265">
    <property type="entry name" value="Fibronectin type III"/>
    <property type="match status" value="1"/>
</dbReference>
<dbReference type="EC" id="3.2.1.73" evidence="7"/>
<dbReference type="RefSeq" id="WP_294569256.1">
    <property type="nucleotide sequence ID" value="NZ_CADCTE010000156.1"/>
</dbReference>
<keyword evidence="2 7" id="KW-0326">Glycosidase</keyword>
<dbReference type="InterPro" id="IPR013320">
    <property type="entry name" value="ConA-like_dom_sf"/>
</dbReference>
<reference evidence="7" key="1">
    <citation type="submission" date="2020-02" db="EMBL/GenBank/DDBJ databases">
        <authorList>
            <person name="Meier V. D."/>
        </authorList>
    </citation>
    <scope>NUCLEOTIDE SEQUENCE</scope>
    <source>
        <strain evidence="7">AVDCRST_MAG83</strain>
    </source>
</reference>
<evidence type="ECO:0000256" key="1">
    <source>
        <dbReference type="ARBA" id="ARBA00006865"/>
    </source>
</evidence>
<proteinExistence type="inferred from homology"/>
<keyword evidence="3" id="KW-0624">Polysaccharide degradation</keyword>
<dbReference type="Gene3D" id="2.60.120.200">
    <property type="match status" value="1"/>
</dbReference>
<feature type="domain" description="GH16" evidence="6">
    <location>
        <begin position="200"/>
        <end position="467"/>
    </location>
</feature>
<protein>
    <submittedName>
        <fullName evidence="7">GH16</fullName>
        <ecNumber evidence="7">3.2.1.73</ecNumber>
    </submittedName>
</protein>
<evidence type="ECO:0000313" key="7">
    <source>
        <dbReference type="EMBL" id="CAA9264820.1"/>
    </source>
</evidence>